<dbReference type="SUPFAM" id="SSF56854">
    <property type="entry name" value="Bcl-2 inhibitors of programmed cell death"/>
    <property type="match status" value="1"/>
</dbReference>
<accession>A0A2G8LB22</accession>
<dbReference type="AlphaFoldDB" id="A0A2G8LB22"/>
<evidence type="ECO:0000256" key="1">
    <source>
        <dbReference type="SAM" id="MobiDB-lite"/>
    </source>
</evidence>
<dbReference type="GO" id="GO:0042981">
    <property type="term" value="P:regulation of apoptotic process"/>
    <property type="evidence" value="ECO:0007669"/>
    <property type="project" value="InterPro"/>
</dbReference>
<feature type="compositionally biased region" description="Low complexity" evidence="1">
    <location>
        <begin position="389"/>
        <end position="409"/>
    </location>
</feature>
<dbReference type="EMBL" id="MRZV01000141">
    <property type="protein sequence ID" value="PIK57468.1"/>
    <property type="molecule type" value="Genomic_DNA"/>
</dbReference>
<name>A0A2G8LB22_STIJA</name>
<feature type="region of interest" description="Disordered" evidence="1">
    <location>
        <begin position="364"/>
        <end position="417"/>
    </location>
</feature>
<sequence>MENTLEVELSGADNIADDELSSPEVGKSRSAPSTLRLHVQRVSEAEIETLENGSLTLTRDHQRKERKDVKRKKSILEKAKRIMRSPSTQRKTIVVADEDSYSPSCAKEEVHSEMKKTGFTSRLKRTFSRKDNKKSRDEPSPRGSPSTTAERNKSLERNKSSEKRSSLDRKKTSDESKSSEKNKSLNRSESKDKHSRRWPFKRRSKKNVPTPTDESAAGASDSASMRDWASSSDISSNYTLSLNETERRKMVIDIRRGIHLRSSGNFSDSQILYGPIPRSERPRSVPHGLRESNGSLASSEGSDRRTSRPTSLIFRERRAERSRRGLNDVMNLDSTTPGHIRRNVHTRELEYSMSLSMASDLEAQGLEEGSRVQGEENTGDEDPSRRVSRTSLGSSWTSSTWEESGASGSDVPFEQRSVDEQEEFFKRIADRLAQIGDQVVQEYHFESDTGGRGEEAGPSQAKASLLAEESRSLRGNGASSGGASGSTSDLNDAIGSRIRRTVDGVSRFPYDNNGVERERLQVSQAFGRKANSIKENSINYIGHKFAAWIDSQGGWGVVVESDSEDSVQESEID</sequence>
<gene>
    <name evidence="2" type="ORF">BSL78_05621</name>
</gene>
<evidence type="ECO:0000313" key="3">
    <source>
        <dbReference type="Proteomes" id="UP000230750"/>
    </source>
</evidence>
<feature type="compositionally biased region" description="Basic and acidic residues" evidence="1">
    <location>
        <begin position="150"/>
        <end position="192"/>
    </location>
</feature>
<feature type="compositionally biased region" description="Basic and acidic residues" evidence="1">
    <location>
        <begin position="106"/>
        <end position="116"/>
    </location>
</feature>
<feature type="compositionally biased region" description="Basic and acidic residues" evidence="1">
    <location>
        <begin position="446"/>
        <end position="455"/>
    </location>
</feature>
<protein>
    <submittedName>
        <fullName evidence="2">Uncharacterized protein</fullName>
    </submittedName>
</protein>
<dbReference type="OrthoDB" id="10046645at2759"/>
<feature type="compositionally biased region" description="Basic and acidic residues" evidence="1">
    <location>
        <begin position="58"/>
        <end position="80"/>
    </location>
</feature>
<organism evidence="2 3">
    <name type="scientific">Stichopus japonicus</name>
    <name type="common">Sea cucumber</name>
    <dbReference type="NCBI Taxonomy" id="307972"/>
    <lineage>
        <taxon>Eukaryota</taxon>
        <taxon>Metazoa</taxon>
        <taxon>Echinodermata</taxon>
        <taxon>Eleutherozoa</taxon>
        <taxon>Echinozoa</taxon>
        <taxon>Holothuroidea</taxon>
        <taxon>Aspidochirotacea</taxon>
        <taxon>Aspidochirotida</taxon>
        <taxon>Stichopodidae</taxon>
        <taxon>Apostichopus</taxon>
    </lineage>
</organism>
<comment type="caution">
    <text evidence="2">The sequence shown here is derived from an EMBL/GenBank/DDBJ whole genome shotgun (WGS) entry which is preliminary data.</text>
</comment>
<evidence type="ECO:0000313" key="2">
    <source>
        <dbReference type="EMBL" id="PIK57468.1"/>
    </source>
</evidence>
<reference evidence="2 3" key="1">
    <citation type="journal article" date="2017" name="PLoS Biol.">
        <title>The sea cucumber genome provides insights into morphological evolution and visceral regeneration.</title>
        <authorList>
            <person name="Zhang X."/>
            <person name="Sun L."/>
            <person name="Yuan J."/>
            <person name="Sun Y."/>
            <person name="Gao Y."/>
            <person name="Zhang L."/>
            <person name="Li S."/>
            <person name="Dai H."/>
            <person name="Hamel J.F."/>
            <person name="Liu C."/>
            <person name="Yu Y."/>
            <person name="Liu S."/>
            <person name="Lin W."/>
            <person name="Guo K."/>
            <person name="Jin S."/>
            <person name="Xu P."/>
            <person name="Storey K.B."/>
            <person name="Huan P."/>
            <person name="Zhang T."/>
            <person name="Zhou Y."/>
            <person name="Zhang J."/>
            <person name="Lin C."/>
            <person name="Li X."/>
            <person name="Xing L."/>
            <person name="Huo D."/>
            <person name="Sun M."/>
            <person name="Wang L."/>
            <person name="Mercier A."/>
            <person name="Li F."/>
            <person name="Yang H."/>
            <person name="Xiang J."/>
        </authorList>
    </citation>
    <scope>NUCLEOTIDE SEQUENCE [LARGE SCALE GENOMIC DNA]</scope>
    <source>
        <strain evidence="2">Shaxun</strain>
        <tissue evidence="2">Muscle</tissue>
    </source>
</reference>
<feature type="compositionally biased region" description="Basic and acidic residues" evidence="1">
    <location>
        <begin position="128"/>
        <end position="140"/>
    </location>
</feature>
<feature type="compositionally biased region" description="Basic residues" evidence="1">
    <location>
        <begin position="193"/>
        <end position="206"/>
    </location>
</feature>
<feature type="region of interest" description="Disordered" evidence="1">
    <location>
        <begin position="52"/>
        <end position="233"/>
    </location>
</feature>
<feature type="region of interest" description="Disordered" evidence="1">
    <location>
        <begin position="325"/>
        <end position="344"/>
    </location>
</feature>
<feature type="region of interest" description="Disordered" evidence="1">
    <location>
        <begin position="1"/>
        <end position="33"/>
    </location>
</feature>
<dbReference type="Proteomes" id="UP000230750">
    <property type="component" value="Unassembled WGS sequence"/>
</dbReference>
<feature type="region of interest" description="Disordered" evidence="1">
    <location>
        <begin position="446"/>
        <end position="492"/>
    </location>
</feature>
<feature type="region of interest" description="Disordered" evidence="1">
    <location>
        <begin position="264"/>
        <end position="320"/>
    </location>
</feature>
<proteinExistence type="predicted"/>
<keyword evidence="3" id="KW-1185">Reference proteome</keyword>
<dbReference type="InterPro" id="IPR036834">
    <property type="entry name" value="Bcl-2-like_sf"/>
</dbReference>